<dbReference type="AlphaFoldDB" id="A0AAX4JNK5"/>
<proteinExistence type="predicted"/>
<sequence length="155" mass="18611">MDKLKKFTWIFWTKNEFYEKWKLTPEDDRCKRRNSILYRSMFHLASVLFGLKDTVDITIVNSGCLQELEWRILSPMELQIQTKIGIGRGLGFAARRQYIAQRLPDVPRSEAEKRDQVRAKSRSEDIQCRTMIEYLNSIHWQDVFEKDEVKHWIKV</sequence>
<keyword evidence="2" id="KW-1185">Reference proteome</keyword>
<protein>
    <submittedName>
        <fullName evidence="1">Uncharacterized protein</fullName>
    </submittedName>
</protein>
<name>A0AAX4JNK5_9TREE</name>
<dbReference type="Proteomes" id="UP001355207">
    <property type="component" value="Chromosome 2"/>
</dbReference>
<organism evidence="1 2">
    <name type="scientific">Kwoniella dendrophila CBS 6074</name>
    <dbReference type="NCBI Taxonomy" id="1295534"/>
    <lineage>
        <taxon>Eukaryota</taxon>
        <taxon>Fungi</taxon>
        <taxon>Dikarya</taxon>
        <taxon>Basidiomycota</taxon>
        <taxon>Agaricomycotina</taxon>
        <taxon>Tremellomycetes</taxon>
        <taxon>Tremellales</taxon>
        <taxon>Cryptococcaceae</taxon>
        <taxon>Kwoniella</taxon>
    </lineage>
</organism>
<accession>A0AAX4JNK5</accession>
<evidence type="ECO:0000313" key="1">
    <source>
        <dbReference type="EMBL" id="WWC86954.1"/>
    </source>
</evidence>
<dbReference type="EMBL" id="CP144099">
    <property type="protein sequence ID" value="WWC86954.1"/>
    <property type="molecule type" value="Genomic_DNA"/>
</dbReference>
<dbReference type="RefSeq" id="XP_066073717.1">
    <property type="nucleotide sequence ID" value="XM_066217620.1"/>
</dbReference>
<evidence type="ECO:0000313" key="2">
    <source>
        <dbReference type="Proteomes" id="UP001355207"/>
    </source>
</evidence>
<reference evidence="1 2" key="1">
    <citation type="submission" date="2024-01" db="EMBL/GenBank/DDBJ databases">
        <title>Comparative genomics of Cryptococcus and Kwoniella reveals pathogenesis evolution and contrasting modes of karyotype evolution via chromosome fusion or intercentromeric recombination.</title>
        <authorList>
            <person name="Coelho M.A."/>
            <person name="David-Palma M."/>
            <person name="Shea T."/>
            <person name="Bowers K."/>
            <person name="McGinley-Smith S."/>
            <person name="Mohammad A.W."/>
            <person name="Gnirke A."/>
            <person name="Yurkov A.M."/>
            <person name="Nowrousian M."/>
            <person name="Sun S."/>
            <person name="Cuomo C.A."/>
            <person name="Heitman J."/>
        </authorList>
    </citation>
    <scope>NUCLEOTIDE SEQUENCE [LARGE SCALE GENOMIC DNA]</scope>
    <source>
        <strain evidence="1 2">CBS 6074</strain>
    </source>
</reference>
<dbReference type="GeneID" id="91092507"/>
<gene>
    <name evidence="1" type="ORF">L201_001835</name>
</gene>